<proteinExistence type="predicted"/>
<dbReference type="Proteomes" id="UP000199548">
    <property type="component" value="Unassembled WGS sequence"/>
</dbReference>
<dbReference type="EMBL" id="FOQU01000015">
    <property type="protein sequence ID" value="SFJ99976.1"/>
    <property type="molecule type" value="Genomic_DNA"/>
</dbReference>
<name>A0A1I3W0G5_9BURK</name>
<protein>
    <submittedName>
        <fullName evidence="1">Uncharacterized protein</fullName>
    </submittedName>
</protein>
<accession>A0A1I3W0G5</accession>
<evidence type="ECO:0000313" key="2">
    <source>
        <dbReference type="Proteomes" id="UP000199548"/>
    </source>
</evidence>
<evidence type="ECO:0000313" key="1">
    <source>
        <dbReference type="EMBL" id="SFJ99976.1"/>
    </source>
</evidence>
<organism evidence="1 2">
    <name type="scientific">Paraburkholderia megapolitana</name>
    <dbReference type="NCBI Taxonomy" id="420953"/>
    <lineage>
        <taxon>Bacteria</taxon>
        <taxon>Pseudomonadati</taxon>
        <taxon>Pseudomonadota</taxon>
        <taxon>Betaproteobacteria</taxon>
        <taxon>Burkholderiales</taxon>
        <taxon>Burkholderiaceae</taxon>
        <taxon>Paraburkholderia</taxon>
    </lineage>
</organism>
<dbReference type="AlphaFoldDB" id="A0A1I3W0G5"/>
<reference evidence="1 2" key="1">
    <citation type="submission" date="2016-10" db="EMBL/GenBank/DDBJ databases">
        <authorList>
            <person name="de Groot N.N."/>
        </authorList>
    </citation>
    <scope>NUCLEOTIDE SEQUENCE [LARGE SCALE GENOMIC DNA]</scope>
    <source>
        <strain evidence="1 2">LMG 23650</strain>
    </source>
</reference>
<sequence>METPGAGNELPRTNAPRGVSSAVLLTACLPSGKYNVFYFFGNGYTVLAGPTAFSFWRLPVILREKTANPFKTEQIIMALRSSDAPYRLHITKWAERSEPPRESWRLVGLS</sequence>
<gene>
    <name evidence="1" type="ORF">SAMN05192543_11535</name>
</gene>
<keyword evidence="2" id="KW-1185">Reference proteome</keyword>